<evidence type="ECO:0000256" key="1">
    <source>
        <dbReference type="ARBA" id="ARBA00022536"/>
    </source>
</evidence>
<evidence type="ECO:0000256" key="2">
    <source>
        <dbReference type="SAM" id="MobiDB-lite"/>
    </source>
</evidence>
<feature type="region of interest" description="Disordered" evidence="2">
    <location>
        <begin position="529"/>
        <end position="555"/>
    </location>
</feature>
<reference evidence="4" key="1">
    <citation type="submission" date="2021-03" db="EMBL/GenBank/DDBJ databases">
        <authorList>
            <person name="Bekaert M."/>
        </authorList>
    </citation>
    <scope>NUCLEOTIDE SEQUENCE</scope>
</reference>
<dbReference type="PANTHER" id="PTHR24043:SF8">
    <property type="entry name" value="EGF-LIKE DOMAIN-CONTAINING PROTEIN"/>
    <property type="match status" value="1"/>
</dbReference>
<organism evidence="4 5">
    <name type="scientific">Mytilus edulis</name>
    <name type="common">Blue mussel</name>
    <dbReference type="NCBI Taxonomy" id="6550"/>
    <lineage>
        <taxon>Eukaryota</taxon>
        <taxon>Metazoa</taxon>
        <taxon>Spiralia</taxon>
        <taxon>Lophotrochozoa</taxon>
        <taxon>Mollusca</taxon>
        <taxon>Bivalvia</taxon>
        <taxon>Autobranchia</taxon>
        <taxon>Pteriomorphia</taxon>
        <taxon>Mytilida</taxon>
        <taxon>Mytiloidea</taxon>
        <taxon>Mytilidae</taxon>
        <taxon>Mytilinae</taxon>
        <taxon>Mytilus</taxon>
    </lineage>
</organism>
<dbReference type="Gene3D" id="2.170.300.10">
    <property type="entry name" value="Tie2 ligand-binding domain superfamily"/>
    <property type="match status" value="1"/>
</dbReference>
<evidence type="ECO:0000313" key="4">
    <source>
        <dbReference type="EMBL" id="CAG2230439.1"/>
    </source>
</evidence>
<name>A0A8S3TFV8_MYTED</name>
<feature type="compositionally biased region" description="Acidic residues" evidence="2">
    <location>
        <begin position="531"/>
        <end position="547"/>
    </location>
</feature>
<protein>
    <submittedName>
        <fullName evidence="4">MEGF10_11</fullName>
    </submittedName>
</protein>
<keyword evidence="1" id="KW-0245">EGF-like domain</keyword>
<dbReference type="GO" id="GO:0005044">
    <property type="term" value="F:scavenger receptor activity"/>
    <property type="evidence" value="ECO:0007669"/>
    <property type="project" value="InterPro"/>
</dbReference>
<feature type="transmembrane region" description="Helical" evidence="3">
    <location>
        <begin position="441"/>
        <end position="463"/>
    </location>
</feature>
<evidence type="ECO:0000256" key="3">
    <source>
        <dbReference type="SAM" id="Phobius"/>
    </source>
</evidence>
<keyword evidence="3" id="KW-0812">Transmembrane</keyword>
<accession>A0A8S3TFV8</accession>
<gene>
    <name evidence="4" type="ORF">MEDL_43286</name>
</gene>
<keyword evidence="5" id="KW-1185">Reference proteome</keyword>
<dbReference type="AlphaFoldDB" id="A0A8S3TFV8"/>
<dbReference type="InterPro" id="IPR042635">
    <property type="entry name" value="MEGF10/SREC1/2-like"/>
</dbReference>
<comment type="caution">
    <text evidence="4">The sequence shown here is derived from an EMBL/GenBank/DDBJ whole genome shotgun (WGS) entry which is preliminary data.</text>
</comment>
<keyword evidence="3" id="KW-1133">Transmembrane helix</keyword>
<dbReference type="Proteomes" id="UP000683360">
    <property type="component" value="Unassembled WGS sequence"/>
</dbReference>
<keyword evidence="3" id="KW-0472">Membrane</keyword>
<dbReference type="OrthoDB" id="409374at2759"/>
<dbReference type="EMBL" id="CAJPWZ010002068">
    <property type="protein sequence ID" value="CAG2230439.1"/>
    <property type="molecule type" value="Genomic_DNA"/>
</dbReference>
<proteinExistence type="predicted"/>
<dbReference type="PANTHER" id="PTHR24043">
    <property type="entry name" value="SCAVENGER RECEPTOR CLASS F"/>
    <property type="match status" value="1"/>
</dbReference>
<evidence type="ECO:0000313" key="5">
    <source>
        <dbReference type="Proteomes" id="UP000683360"/>
    </source>
</evidence>
<sequence>MITKLQPKCILNYHSDPFVPVTAQINLALHGTVAQETTYKNASNSYNATLAIEGPANNNWKDGCSSTEAQRMNDFRLYLANGSVYKTTELCFKDSAKQAYRNLNQSIDCHLSPTRNIYFFNRRTYVELCYIEIYDNTVYNGIVKYSLTGVSSPAHVLIDGNTTSCISIETASFESYIQVGNGSLIVITGMYLFFGDNTTIAGNHKVFCSNTTDSWADGVVLYNAEYDNEDIPVFAVCKYIIYIPPILYGNTKLDICEIEIGGCPYGKYGDNCQSTCPKNCNGFCDLDTGNCVLGCLDGWLGEKCETVNCLSPSCDHVTGQCKSGCFLTNEGFNCTDECNIGYFGWNCSETCNGCIADECNHINGICKNDSVCKTGYKYGKYCNQTCEDWHFGTNCNEMCNCLTISCNALTGKCPDGDCAKGWSGDSCDQDTQESQAGSGPAIGGSISGVIIVIVIVVLAVIIYRRRSTPQQDRFSSDNEALKRAEGNTYFNQEIIQKKEDGYANMGCATSVGDIQISLSGINAGKVRYSEENDQLPEEEEYSEEDEGGGVYTNIAAEQSKHKIPISELKKVISEKRKDDGFDNEYKVS</sequence>